<evidence type="ECO:0000313" key="8">
    <source>
        <dbReference type="EMBL" id="MDT7043557.1"/>
    </source>
</evidence>
<feature type="domain" description="Cytochrome c" evidence="7">
    <location>
        <begin position="164"/>
        <end position="256"/>
    </location>
</feature>
<dbReference type="InterPro" id="IPR036909">
    <property type="entry name" value="Cyt_c-like_dom_sf"/>
</dbReference>
<keyword evidence="6" id="KW-1133">Transmembrane helix</keyword>
<dbReference type="Proteomes" id="UP001250932">
    <property type="component" value="Unassembled WGS sequence"/>
</dbReference>
<evidence type="ECO:0000256" key="4">
    <source>
        <dbReference type="PROSITE-ProRule" id="PRU00433"/>
    </source>
</evidence>
<dbReference type="RefSeq" id="WP_313834123.1">
    <property type="nucleotide sequence ID" value="NZ_JAQOUE010000001.1"/>
</dbReference>
<keyword evidence="6" id="KW-0472">Membrane</keyword>
<dbReference type="PANTHER" id="PTHR33546">
    <property type="entry name" value="LARGE, MULTIFUNCTIONAL SECRETED PROTEIN-RELATED"/>
    <property type="match status" value="1"/>
</dbReference>
<evidence type="ECO:0000256" key="6">
    <source>
        <dbReference type="SAM" id="Phobius"/>
    </source>
</evidence>
<keyword evidence="5" id="KW-0175">Coiled coil</keyword>
<keyword evidence="1 4" id="KW-0349">Heme</keyword>
<reference evidence="8 9" key="1">
    <citation type="journal article" date="2023" name="ISME J.">
        <title>Cultivation and genomic characterization of novel and ubiquitous marine nitrite-oxidizing bacteria from the Nitrospirales.</title>
        <authorList>
            <person name="Mueller A.J."/>
            <person name="Daebeler A."/>
            <person name="Herbold C.W."/>
            <person name="Kirkegaard R.H."/>
            <person name="Daims H."/>
        </authorList>
    </citation>
    <scope>NUCLEOTIDE SEQUENCE [LARGE SCALE GENOMIC DNA]</scope>
    <source>
        <strain evidence="8 9">EB</strain>
    </source>
</reference>
<dbReference type="PROSITE" id="PS51007">
    <property type="entry name" value="CYTC"/>
    <property type="match status" value="1"/>
</dbReference>
<feature type="transmembrane region" description="Helical" evidence="6">
    <location>
        <begin position="36"/>
        <end position="57"/>
    </location>
</feature>
<evidence type="ECO:0000256" key="2">
    <source>
        <dbReference type="ARBA" id="ARBA00022723"/>
    </source>
</evidence>
<dbReference type="Pfam" id="PF00034">
    <property type="entry name" value="Cytochrom_C"/>
    <property type="match status" value="1"/>
</dbReference>
<evidence type="ECO:0000259" key="7">
    <source>
        <dbReference type="PROSITE" id="PS51007"/>
    </source>
</evidence>
<keyword evidence="6" id="KW-0812">Transmembrane</keyword>
<proteinExistence type="predicted"/>
<feature type="coiled-coil region" evidence="5">
    <location>
        <begin position="111"/>
        <end position="138"/>
    </location>
</feature>
<dbReference type="PANTHER" id="PTHR33546:SF1">
    <property type="entry name" value="LARGE, MULTIFUNCTIONAL SECRETED PROTEIN"/>
    <property type="match status" value="1"/>
</dbReference>
<feature type="transmembrane region" description="Helical" evidence="6">
    <location>
        <begin position="69"/>
        <end position="90"/>
    </location>
</feature>
<evidence type="ECO:0000256" key="1">
    <source>
        <dbReference type="ARBA" id="ARBA00022617"/>
    </source>
</evidence>
<dbReference type="SUPFAM" id="SSF46626">
    <property type="entry name" value="Cytochrome c"/>
    <property type="match status" value="1"/>
</dbReference>
<keyword evidence="2 4" id="KW-0479">Metal-binding</keyword>
<keyword evidence="3 4" id="KW-0408">Iron</keyword>
<evidence type="ECO:0000256" key="5">
    <source>
        <dbReference type="SAM" id="Coils"/>
    </source>
</evidence>
<keyword evidence="9" id="KW-1185">Reference proteome</keyword>
<evidence type="ECO:0000313" key="9">
    <source>
        <dbReference type="Proteomes" id="UP001250932"/>
    </source>
</evidence>
<protein>
    <submittedName>
        <fullName evidence="8">C-type cytochrome</fullName>
    </submittedName>
</protein>
<dbReference type="EMBL" id="JAQOUE010000001">
    <property type="protein sequence ID" value="MDT7043557.1"/>
    <property type="molecule type" value="Genomic_DNA"/>
</dbReference>
<feature type="transmembrane region" description="Helical" evidence="6">
    <location>
        <begin position="12"/>
        <end position="30"/>
    </location>
</feature>
<organism evidence="8 9">
    <name type="scientific">Candidatus Nitronereus thalassa</name>
    <dbReference type="NCBI Taxonomy" id="3020898"/>
    <lineage>
        <taxon>Bacteria</taxon>
        <taxon>Pseudomonadati</taxon>
        <taxon>Nitrospirota</taxon>
        <taxon>Nitrospiria</taxon>
        <taxon>Nitrospirales</taxon>
        <taxon>Nitrospiraceae</taxon>
        <taxon>Candidatus Nitronereus</taxon>
    </lineage>
</organism>
<name>A0ABU3KBK6_9BACT</name>
<dbReference type="Gene3D" id="1.10.760.10">
    <property type="entry name" value="Cytochrome c-like domain"/>
    <property type="match status" value="1"/>
</dbReference>
<evidence type="ECO:0000256" key="3">
    <source>
        <dbReference type="ARBA" id="ARBA00023004"/>
    </source>
</evidence>
<comment type="caution">
    <text evidence="8">The sequence shown here is derived from an EMBL/GenBank/DDBJ whole genome shotgun (WGS) entry which is preliminary data.</text>
</comment>
<gene>
    <name evidence="8" type="ORF">PPG34_14460</name>
</gene>
<sequence>MAEQSLTRNIMKKGVVGVVVGIILVIAARATHFPEVFQIMFFLYAMLGALVFILLDAPSMPRLEGAKAAIGLIIFYVILSGAYIGGASILPQYDPEDEKGKIDKVLRMRRAMSEQGKAEELIARAKELNDRAASIEKQLQALGGGATVVVEEPVGSSSGAAAGDLVALGKEQWELQECYNCHKLFGQGGKKRGPILDNIGNLMTPEALREKILDPKSWMAEGFDKQYKKGKMPDKYKDLMFPQEIDALVAFLATLKDTSVDTPKPIKMN</sequence>
<accession>A0ABU3KBK6</accession>
<dbReference type="InterPro" id="IPR009056">
    <property type="entry name" value="Cyt_c-like_dom"/>
</dbReference>